<evidence type="ECO:0000256" key="2">
    <source>
        <dbReference type="ARBA" id="ARBA00022630"/>
    </source>
</evidence>
<dbReference type="GO" id="GO:0016651">
    <property type="term" value="F:oxidoreductase activity, acting on NAD(P)H"/>
    <property type="evidence" value="ECO:0007669"/>
    <property type="project" value="TreeGrafter"/>
</dbReference>
<dbReference type="PANTHER" id="PTHR43557">
    <property type="entry name" value="APOPTOSIS-INDUCING FACTOR 1"/>
    <property type="match status" value="1"/>
</dbReference>
<dbReference type="Gene3D" id="3.30.390.30">
    <property type="match status" value="1"/>
</dbReference>
<dbReference type="InterPro" id="IPR050446">
    <property type="entry name" value="FAD-oxidoreductase/Apoptosis"/>
</dbReference>
<name>A0A3Q8WUU3_9ACTO</name>
<reference evidence="6 7" key="1">
    <citation type="submission" date="2018-12" db="EMBL/GenBank/DDBJ databases">
        <title>Complete genome sequence of Flaviflexus salsibiostraticola KCTC 33148.</title>
        <authorList>
            <person name="Bae J.-W."/>
        </authorList>
    </citation>
    <scope>NUCLEOTIDE SEQUENCE [LARGE SCALE GENOMIC DNA]</scope>
    <source>
        <strain evidence="6 7">KCTC 33148</strain>
    </source>
</reference>
<dbReference type="AlphaFoldDB" id="A0A3Q8WUU3"/>
<feature type="domain" description="FAD/NAD(P)-binding" evidence="5">
    <location>
        <begin position="3"/>
        <end position="183"/>
    </location>
</feature>
<dbReference type="PRINTS" id="PR00411">
    <property type="entry name" value="PNDRDTASEI"/>
</dbReference>
<dbReference type="RefSeq" id="WP_126039761.1">
    <property type="nucleotide sequence ID" value="NZ_CP034438.1"/>
</dbReference>
<dbReference type="SUPFAM" id="SSF55424">
    <property type="entry name" value="FAD/NAD-linked reductases, dimerisation (C-terminal) domain"/>
    <property type="match status" value="1"/>
</dbReference>
<dbReference type="SUPFAM" id="SSF51905">
    <property type="entry name" value="FAD/NAD(P)-binding domain"/>
    <property type="match status" value="2"/>
</dbReference>
<dbReference type="Pfam" id="PF07992">
    <property type="entry name" value="Pyr_redox_2"/>
    <property type="match status" value="1"/>
</dbReference>
<gene>
    <name evidence="6" type="ORF">EJO69_04670</name>
</gene>
<dbReference type="Proteomes" id="UP000270021">
    <property type="component" value="Chromosome"/>
</dbReference>
<comment type="cofactor">
    <cofactor evidence="1">
        <name>FAD</name>
        <dbReference type="ChEBI" id="CHEBI:57692"/>
    </cofactor>
</comment>
<evidence type="ECO:0000259" key="5">
    <source>
        <dbReference type="Pfam" id="PF07992"/>
    </source>
</evidence>
<dbReference type="OrthoDB" id="4213189at2"/>
<dbReference type="InterPro" id="IPR036188">
    <property type="entry name" value="FAD/NAD-bd_sf"/>
</dbReference>
<dbReference type="GO" id="GO:0005737">
    <property type="term" value="C:cytoplasm"/>
    <property type="evidence" value="ECO:0007669"/>
    <property type="project" value="TreeGrafter"/>
</dbReference>
<evidence type="ECO:0000313" key="6">
    <source>
        <dbReference type="EMBL" id="AZN29677.1"/>
    </source>
</evidence>
<dbReference type="InterPro" id="IPR023753">
    <property type="entry name" value="FAD/NAD-binding_dom"/>
</dbReference>
<sequence>MITICGTGLAGLRTAVELRGLGYEGRIRAIEREGVPPYDRPPLSKDLFGDYRRPLSADGLGQLSDVCDEIVTAEIESLDGTTVIAGPDRFDSDVTVLALGADARRTIDGALSLRTRADADRLRTVSGPVTIVGGGWIGCELASSFAAAGRAVTLVEIAEHILPALGRAALPVADALRAMGVRITDEIPADAGTLIEATGAVPNTLGLDLTTDGWGRTAMPGVFAVGDCATIDIGPAGGHWNTALHQATRVARAIMTDPRDEPIPLVPDVFSTIAGRELLLIGHPIGEPITLPDGSRSLWLRDGRLVGGLTIDRPSDGVALRRNIGAAMTAEAAADPRPLKKILRETA</sequence>
<keyword evidence="2" id="KW-0285">Flavoprotein</keyword>
<dbReference type="PANTHER" id="PTHR43557:SF2">
    <property type="entry name" value="RIESKE DOMAIN-CONTAINING PROTEIN-RELATED"/>
    <property type="match status" value="1"/>
</dbReference>
<evidence type="ECO:0000256" key="1">
    <source>
        <dbReference type="ARBA" id="ARBA00001974"/>
    </source>
</evidence>
<organism evidence="6 7">
    <name type="scientific">Flaviflexus salsibiostraticola</name>
    <dbReference type="NCBI Taxonomy" id="1282737"/>
    <lineage>
        <taxon>Bacteria</taxon>
        <taxon>Bacillati</taxon>
        <taxon>Actinomycetota</taxon>
        <taxon>Actinomycetes</taxon>
        <taxon>Actinomycetales</taxon>
        <taxon>Actinomycetaceae</taxon>
        <taxon>Flaviflexus</taxon>
    </lineage>
</organism>
<accession>A0A3Q8WUU3</accession>
<dbReference type="InterPro" id="IPR016156">
    <property type="entry name" value="FAD/NAD-linked_Rdtase_dimer_sf"/>
</dbReference>
<evidence type="ECO:0000256" key="3">
    <source>
        <dbReference type="ARBA" id="ARBA00022827"/>
    </source>
</evidence>
<evidence type="ECO:0000256" key="4">
    <source>
        <dbReference type="ARBA" id="ARBA00023002"/>
    </source>
</evidence>
<keyword evidence="4" id="KW-0560">Oxidoreductase</keyword>
<dbReference type="Gene3D" id="3.50.50.60">
    <property type="entry name" value="FAD/NAD(P)-binding domain"/>
    <property type="match status" value="3"/>
</dbReference>
<dbReference type="KEGG" id="fsl:EJO69_04670"/>
<protein>
    <submittedName>
        <fullName evidence="6">FAD-dependent oxidoreductase</fullName>
    </submittedName>
</protein>
<dbReference type="EMBL" id="CP034438">
    <property type="protein sequence ID" value="AZN29677.1"/>
    <property type="molecule type" value="Genomic_DNA"/>
</dbReference>
<dbReference type="PRINTS" id="PR00368">
    <property type="entry name" value="FADPNR"/>
</dbReference>
<keyword evidence="3" id="KW-0274">FAD</keyword>
<proteinExistence type="predicted"/>
<evidence type="ECO:0000313" key="7">
    <source>
        <dbReference type="Proteomes" id="UP000270021"/>
    </source>
</evidence>
<keyword evidence="7" id="KW-1185">Reference proteome</keyword>